<feature type="chain" id="PRO_5011811376" description="Cytochrome c-type biogenesis protein" evidence="5">
    <location>
        <begin position="21"/>
        <end position="157"/>
    </location>
</feature>
<dbReference type="Proteomes" id="UP000183447">
    <property type="component" value="Unassembled WGS sequence"/>
</dbReference>
<evidence type="ECO:0000256" key="1">
    <source>
        <dbReference type="ARBA" id="ARBA00010342"/>
    </source>
</evidence>
<dbReference type="InterPro" id="IPR038297">
    <property type="entry name" value="CcmH/CycL/NrfF/Ccl2_sf"/>
</dbReference>
<dbReference type="Gene3D" id="1.10.8.640">
    <property type="entry name" value="Cytochrome C biogenesis protein"/>
    <property type="match status" value="1"/>
</dbReference>
<keyword evidence="5" id="KW-1133">Transmembrane helix</keyword>
<evidence type="ECO:0000313" key="7">
    <source>
        <dbReference type="EMBL" id="SFZ85857.1"/>
    </source>
</evidence>
<keyword evidence="8" id="KW-1185">Reference proteome</keyword>
<evidence type="ECO:0000256" key="4">
    <source>
        <dbReference type="ARBA" id="ARBA00023004"/>
    </source>
</evidence>
<keyword evidence="5" id="KW-0812">Transmembrane</keyword>
<evidence type="ECO:0000313" key="8">
    <source>
        <dbReference type="Proteomes" id="UP000183447"/>
    </source>
</evidence>
<evidence type="ECO:0000259" key="6">
    <source>
        <dbReference type="Pfam" id="PF03918"/>
    </source>
</evidence>
<dbReference type="Pfam" id="PF03918">
    <property type="entry name" value="CcmH"/>
    <property type="match status" value="1"/>
</dbReference>
<dbReference type="OrthoDB" id="9804975at2"/>
<evidence type="ECO:0000256" key="2">
    <source>
        <dbReference type="ARBA" id="ARBA00022617"/>
    </source>
</evidence>
<name>A0A1K2I0L8_9HYPH</name>
<accession>A0A1K2I0L8</accession>
<evidence type="ECO:0000256" key="5">
    <source>
        <dbReference type="RuleBase" id="RU364112"/>
    </source>
</evidence>
<dbReference type="EMBL" id="FPKU01000003">
    <property type="protein sequence ID" value="SFZ85857.1"/>
    <property type="molecule type" value="Genomic_DNA"/>
</dbReference>
<dbReference type="PANTHER" id="PTHR47601:SF1">
    <property type="entry name" value="CYTOCHROME C-TYPE BIOGENESIS CCMH-LIKE MITOCHONDRIAL PROTEIN"/>
    <property type="match status" value="1"/>
</dbReference>
<keyword evidence="3 5" id="KW-0479">Metal-binding</keyword>
<keyword evidence="2 5" id="KW-0349">Heme</keyword>
<dbReference type="GO" id="GO:0046872">
    <property type="term" value="F:metal ion binding"/>
    <property type="evidence" value="ECO:0007669"/>
    <property type="project" value="UniProtKB-KW"/>
</dbReference>
<protein>
    <recommendedName>
        <fullName evidence="5">Cytochrome c-type biogenesis protein</fullName>
    </recommendedName>
</protein>
<sequence length="157" mass="17043">MRALLLAIILSLAVLSPAHAMLPDEVLPNPALEARARAISAELRCLVCQNQSIDDSDAPLARDLRIIVRERLLAGDTDTQVRDFVVARYGEFVLLRPVLAAHTIVLWIAAPLVLILGMAGVVLAARRRSAVLATTTIPSALTPEEEAALARLQERDR</sequence>
<comment type="similarity">
    <text evidence="1 5">Belongs to the CcmH/CycL/Ccl2/NrfF family.</text>
</comment>
<evidence type="ECO:0000256" key="3">
    <source>
        <dbReference type="ARBA" id="ARBA00022723"/>
    </source>
</evidence>
<dbReference type="RefSeq" id="WP_072345032.1">
    <property type="nucleotide sequence ID" value="NZ_FPKU01000003.1"/>
</dbReference>
<comment type="function">
    <text evidence="5">Possible subunit of a heme lyase.</text>
</comment>
<dbReference type="PANTHER" id="PTHR47601">
    <property type="match status" value="1"/>
</dbReference>
<organism evidence="7 8">
    <name type="scientific">Devosia enhydra</name>
    <dbReference type="NCBI Taxonomy" id="665118"/>
    <lineage>
        <taxon>Bacteria</taxon>
        <taxon>Pseudomonadati</taxon>
        <taxon>Pseudomonadota</taxon>
        <taxon>Alphaproteobacteria</taxon>
        <taxon>Hyphomicrobiales</taxon>
        <taxon>Devosiaceae</taxon>
        <taxon>Devosia</taxon>
    </lineage>
</organism>
<feature type="domain" description="CcmH/CycL/Ccl2/NrfF N-terminal" evidence="6">
    <location>
        <begin position="9"/>
        <end position="152"/>
    </location>
</feature>
<proteinExistence type="inferred from homology"/>
<dbReference type="STRING" id="665118.SAMN02983003_3029"/>
<keyword evidence="4 5" id="KW-0408">Iron</keyword>
<dbReference type="AlphaFoldDB" id="A0A1K2I0L8"/>
<reference evidence="7 8" key="1">
    <citation type="submission" date="2016-11" db="EMBL/GenBank/DDBJ databases">
        <authorList>
            <person name="Jaros S."/>
            <person name="Januszkiewicz K."/>
            <person name="Wedrychowicz H."/>
        </authorList>
    </citation>
    <scope>NUCLEOTIDE SEQUENCE [LARGE SCALE GENOMIC DNA]</scope>
    <source>
        <strain evidence="7 8">ATCC 23634</strain>
    </source>
</reference>
<feature type="signal peptide" evidence="5">
    <location>
        <begin position="1"/>
        <end position="20"/>
    </location>
</feature>
<feature type="transmembrane region" description="Helical" evidence="5">
    <location>
        <begin position="104"/>
        <end position="125"/>
    </location>
</feature>
<keyword evidence="5" id="KW-0472">Membrane</keyword>
<dbReference type="CDD" id="cd16378">
    <property type="entry name" value="CcmH_N"/>
    <property type="match status" value="1"/>
</dbReference>
<dbReference type="InterPro" id="IPR005616">
    <property type="entry name" value="CcmH/CycL/Ccl2/NrfF_N"/>
</dbReference>
<gene>
    <name evidence="7" type="ORF">SAMN02983003_3029</name>
</gene>
<keyword evidence="5" id="KW-0732">Signal</keyword>